<name>A0A2H3DQF5_ARMGA</name>
<evidence type="ECO:0000313" key="1">
    <source>
        <dbReference type="EMBL" id="PBK90493.1"/>
    </source>
</evidence>
<accession>A0A2H3DQF5</accession>
<proteinExistence type="predicted"/>
<dbReference type="Proteomes" id="UP000217790">
    <property type="component" value="Unassembled WGS sequence"/>
</dbReference>
<dbReference type="EMBL" id="KZ293665">
    <property type="protein sequence ID" value="PBK90493.1"/>
    <property type="molecule type" value="Genomic_DNA"/>
</dbReference>
<protein>
    <submittedName>
        <fullName evidence="1">Uncharacterized protein</fullName>
    </submittedName>
</protein>
<keyword evidence="2" id="KW-1185">Reference proteome</keyword>
<evidence type="ECO:0000313" key="2">
    <source>
        <dbReference type="Proteomes" id="UP000217790"/>
    </source>
</evidence>
<reference evidence="2" key="1">
    <citation type="journal article" date="2017" name="Nat. Ecol. Evol.">
        <title>Genome expansion and lineage-specific genetic innovations in the forest pathogenic fungi Armillaria.</title>
        <authorList>
            <person name="Sipos G."/>
            <person name="Prasanna A.N."/>
            <person name="Walter M.C."/>
            <person name="O'Connor E."/>
            <person name="Balint B."/>
            <person name="Krizsan K."/>
            <person name="Kiss B."/>
            <person name="Hess J."/>
            <person name="Varga T."/>
            <person name="Slot J."/>
            <person name="Riley R."/>
            <person name="Boka B."/>
            <person name="Rigling D."/>
            <person name="Barry K."/>
            <person name="Lee J."/>
            <person name="Mihaltcheva S."/>
            <person name="LaButti K."/>
            <person name="Lipzen A."/>
            <person name="Waldron R."/>
            <person name="Moloney N.M."/>
            <person name="Sperisen C."/>
            <person name="Kredics L."/>
            <person name="Vagvoelgyi C."/>
            <person name="Patrignani A."/>
            <person name="Fitzpatrick D."/>
            <person name="Nagy I."/>
            <person name="Doyle S."/>
            <person name="Anderson J.B."/>
            <person name="Grigoriev I.V."/>
            <person name="Gueldener U."/>
            <person name="Muensterkoetter M."/>
            <person name="Nagy L.G."/>
        </authorList>
    </citation>
    <scope>NUCLEOTIDE SEQUENCE [LARGE SCALE GENOMIC DNA]</scope>
    <source>
        <strain evidence="2">Ar21-2</strain>
    </source>
</reference>
<sequence length="177" mass="20218">MDLYLPHEWTIQVGVTRSRHCCTRKANAFASTPYLPLHSTWSTSINPPWRFIQTVDMLTNSRDQSTGWMVQRRFYGSTRASGEAEARDAIRATSSSFSMMAVYGIVRPPCRSGSSRSAHGSGWYASGALYRLSKKDHQGMTRQLRWHRMEMNSIREKGRRFRGHGSCVIPPVLRFSD</sequence>
<organism evidence="1 2">
    <name type="scientific">Armillaria gallica</name>
    <name type="common">Bulbous honey fungus</name>
    <name type="synonym">Armillaria bulbosa</name>
    <dbReference type="NCBI Taxonomy" id="47427"/>
    <lineage>
        <taxon>Eukaryota</taxon>
        <taxon>Fungi</taxon>
        <taxon>Dikarya</taxon>
        <taxon>Basidiomycota</taxon>
        <taxon>Agaricomycotina</taxon>
        <taxon>Agaricomycetes</taxon>
        <taxon>Agaricomycetidae</taxon>
        <taxon>Agaricales</taxon>
        <taxon>Marasmiineae</taxon>
        <taxon>Physalacriaceae</taxon>
        <taxon>Armillaria</taxon>
    </lineage>
</organism>
<dbReference type="AlphaFoldDB" id="A0A2H3DQF5"/>
<dbReference type="InParanoid" id="A0A2H3DQF5"/>
<gene>
    <name evidence="1" type="ORF">ARMGADRAFT_299099</name>
</gene>